<dbReference type="EC" id="3.1.-.-" evidence="4"/>
<dbReference type="InterPro" id="IPR038763">
    <property type="entry name" value="DHH_sf"/>
</dbReference>
<name>A0A8A0RT28_9FIRM</name>
<feature type="domain" description="DDH" evidence="2">
    <location>
        <begin position="40"/>
        <end position="184"/>
    </location>
</feature>
<keyword evidence="4" id="KW-0378">Hydrolase</keyword>
<gene>
    <name evidence="4" type="primary">recJ_2</name>
    <name evidence="4" type="ORF">H0A61_02885</name>
</gene>
<evidence type="ECO:0000256" key="1">
    <source>
        <dbReference type="SAM" id="Coils"/>
    </source>
</evidence>
<proteinExistence type="predicted"/>
<dbReference type="RefSeq" id="WP_206707784.1">
    <property type="nucleotide sequence ID" value="NZ_CP059066.1"/>
</dbReference>
<dbReference type="Gene3D" id="3.10.310.30">
    <property type="match status" value="1"/>
</dbReference>
<evidence type="ECO:0000259" key="3">
    <source>
        <dbReference type="Pfam" id="PF02272"/>
    </source>
</evidence>
<evidence type="ECO:0000313" key="5">
    <source>
        <dbReference type="Proteomes" id="UP000662904"/>
    </source>
</evidence>
<feature type="domain" description="DHHA1" evidence="3">
    <location>
        <begin position="304"/>
        <end position="393"/>
    </location>
</feature>
<dbReference type="Gene3D" id="3.90.1640.30">
    <property type="match status" value="1"/>
</dbReference>
<dbReference type="EMBL" id="CP059066">
    <property type="protein sequence ID" value="QSQ10477.1"/>
    <property type="molecule type" value="Genomic_DNA"/>
</dbReference>
<dbReference type="InterPro" id="IPR003156">
    <property type="entry name" value="DHHA1_dom"/>
</dbReference>
<dbReference type="PANTHER" id="PTHR30255">
    <property type="entry name" value="SINGLE-STRANDED-DNA-SPECIFIC EXONUCLEASE RECJ"/>
    <property type="match status" value="1"/>
</dbReference>
<keyword evidence="4" id="KW-0540">Nuclease</keyword>
<dbReference type="InterPro" id="IPR001667">
    <property type="entry name" value="DDH_dom"/>
</dbReference>
<reference evidence="4" key="1">
    <citation type="submission" date="2020-07" db="EMBL/GenBank/DDBJ databases">
        <title>Koleobacter methoxysyntrophicus gen. nov., sp. nov., a novel anaerobic bacterium isolated from deep subsurface oil field and proposal of Koleobacterales ord. nov. in the phylum Firmicutes.</title>
        <authorList>
            <person name="Sakamoto S."/>
            <person name="Tamaki H."/>
        </authorList>
    </citation>
    <scope>NUCLEOTIDE SEQUENCE</scope>
    <source>
        <strain evidence="4">NRmbB1</strain>
    </source>
</reference>
<dbReference type="PANTHER" id="PTHR30255:SF2">
    <property type="entry name" value="SINGLE-STRANDED-DNA-SPECIFIC EXONUCLEASE RECJ"/>
    <property type="match status" value="1"/>
</dbReference>
<dbReference type="Proteomes" id="UP000662904">
    <property type="component" value="Chromosome"/>
</dbReference>
<dbReference type="SUPFAM" id="SSF64182">
    <property type="entry name" value="DHH phosphoesterases"/>
    <property type="match status" value="1"/>
</dbReference>
<evidence type="ECO:0000313" key="4">
    <source>
        <dbReference type="EMBL" id="QSQ10477.1"/>
    </source>
</evidence>
<dbReference type="KEGG" id="kme:H0A61_02885"/>
<dbReference type="AlphaFoldDB" id="A0A8A0RT28"/>
<dbReference type="Pfam" id="PF02272">
    <property type="entry name" value="DHHA1"/>
    <property type="match status" value="1"/>
</dbReference>
<keyword evidence="4" id="KW-0269">Exonuclease</keyword>
<dbReference type="GO" id="GO:0003676">
    <property type="term" value="F:nucleic acid binding"/>
    <property type="evidence" value="ECO:0007669"/>
    <property type="project" value="InterPro"/>
</dbReference>
<dbReference type="Pfam" id="PF01368">
    <property type="entry name" value="DHH"/>
    <property type="match status" value="1"/>
</dbReference>
<protein>
    <submittedName>
        <fullName evidence="4">Single-stranded-DNA-specific exonuclease RecJ</fullName>
        <ecNumber evidence="4">3.1.-.-</ecNumber>
    </submittedName>
</protein>
<keyword evidence="5" id="KW-1185">Reference proteome</keyword>
<feature type="coiled-coil region" evidence="1">
    <location>
        <begin position="265"/>
        <end position="292"/>
    </location>
</feature>
<sequence>MKLIEKIRKSRPFLVPKKPDPWVINDMEKAAEKILSHTGKITVFGDYDCDGICAAVIMEEILHRLGKNVSVYLPTRDEGYGINAGQVKSIARQGTNMIITVDNGTTANEAASAAKKLGIEFIVTDHHEPVGIPAAEIIVNPKLSKNDGFREYSGAGVAYLLASALTEMLGEPEPADLLDLASLATVVDVCPIREENFYLARNGLLKMREKPRTGIEAVLDVKGYSSSPGGYALGWIVGPMVNVCGRMGDPSMSYEIIKTSDPQKAAELAEKINRLNNERQEAVNRAVEECLERYKGETFPFFVGNWPHGIVGIAAGRIAEAINRPVLVGQAGRIIKASGRTARSNTRFSIFEAISKCQQRTGLLHRFGGHRDACGLSLKAENLESFRSELEKIADSMLSAEDIIPVIEVDGVLTRAPAVEEIEELDELEPFGNENPQPVFMVEGNLHKKRNGDTWILYEIAGIEFFANTPLPEGFSRIPMELYINEFNGTKKPMGRPRFG</sequence>
<keyword evidence="1" id="KW-0175">Coiled coil</keyword>
<dbReference type="InterPro" id="IPR051673">
    <property type="entry name" value="SSDNA_exonuclease_RecJ"/>
</dbReference>
<evidence type="ECO:0000259" key="2">
    <source>
        <dbReference type="Pfam" id="PF01368"/>
    </source>
</evidence>
<accession>A0A8A0RT28</accession>
<dbReference type="GO" id="GO:0004527">
    <property type="term" value="F:exonuclease activity"/>
    <property type="evidence" value="ECO:0007669"/>
    <property type="project" value="UniProtKB-KW"/>
</dbReference>
<organism evidence="4 5">
    <name type="scientific">Koleobacter methoxysyntrophicus</name>
    <dbReference type="NCBI Taxonomy" id="2751313"/>
    <lineage>
        <taxon>Bacteria</taxon>
        <taxon>Bacillati</taxon>
        <taxon>Bacillota</taxon>
        <taxon>Clostridia</taxon>
        <taxon>Koleobacterales</taxon>
        <taxon>Koleobacteraceae</taxon>
        <taxon>Koleobacter</taxon>
    </lineage>
</organism>